<protein>
    <recommendedName>
        <fullName evidence="2">DUF768 domain-containing protein</fullName>
    </recommendedName>
</protein>
<name>A0AAU8D2F3_9HYPH</name>
<evidence type="ECO:0008006" key="2">
    <source>
        <dbReference type="Google" id="ProtNLM"/>
    </source>
</evidence>
<dbReference type="AlphaFoldDB" id="A0AAU8D2F3"/>
<dbReference type="RefSeq" id="WP_353646603.1">
    <property type="nucleotide sequence ID" value="NZ_CP159256.1"/>
</dbReference>
<accession>A0AAU8D2F3</accession>
<geneLocation type="plasmid" evidence="1">
    <name>pMk2240A</name>
</geneLocation>
<reference evidence="1" key="1">
    <citation type="submission" date="2024-06" db="EMBL/GenBank/DDBJ databases">
        <title>Mesorhizobium karijinii sp. nov., a symbiont of the iconic Swainsona formosa from arid Australia.</title>
        <authorList>
            <person name="Hill Y.J."/>
            <person name="Watkin E.L.J."/>
            <person name="O'Hara G.W."/>
            <person name="Terpolilli J."/>
            <person name="Tye M.L."/>
            <person name="Kohlmeier M.G."/>
        </authorList>
    </citation>
    <scope>NUCLEOTIDE SEQUENCE</scope>
    <source>
        <strain evidence="1">WSM2240</strain>
        <plasmid evidence="1">pMk2240A</plasmid>
    </source>
</reference>
<proteinExistence type="predicted"/>
<organism evidence="1">
    <name type="scientific">Mesorhizobium sp. WSM2240</name>
    <dbReference type="NCBI Taxonomy" id="3228851"/>
    <lineage>
        <taxon>Bacteria</taxon>
        <taxon>Pseudomonadati</taxon>
        <taxon>Pseudomonadota</taxon>
        <taxon>Alphaproteobacteria</taxon>
        <taxon>Hyphomicrobiales</taxon>
        <taxon>Phyllobacteriaceae</taxon>
        <taxon>Mesorhizobium</taxon>
    </lineage>
</organism>
<sequence length="75" mass="8209">MSKRAEDFMDKWLDAKVTDRHLKAPEKSARILAKKCATDAKKAGVPLEELEEAVVDLEQAITDELTVAVPKGSTA</sequence>
<keyword evidence="1" id="KW-0614">Plasmid</keyword>
<dbReference type="EMBL" id="CP159256">
    <property type="protein sequence ID" value="XCG52397.1"/>
    <property type="molecule type" value="Genomic_DNA"/>
</dbReference>
<gene>
    <name evidence="1" type="ORF">ABVK50_30070</name>
</gene>
<evidence type="ECO:0000313" key="1">
    <source>
        <dbReference type="EMBL" id="XCG52397.1"/>
    </source>
</evidence>